<dbReference type="Gene3D" id="3.40.50.1820">
    <property type="entry name" value="alpha/beta hydrolase"/>
    <property type="match status" value="1"/>
</dbReference>
<sequence length="262" mass="30720">MFINKNINFAVWKTVSKPKANIIFNHGLGESSQDYSDYLGSIFNSADYNILLYDVRGHGKSIGNKGDISNFHVWIDDLKTIINFVRKKNNLKIFLIGHSMGGIIAQNYVVKYGDVDGVVISSVPVFIPSHLNKYLKYPLYLFNFKKKKLNFNSSKIVNSFVRYPKNPYRLEYVTSRLLRNLLFLSLRYLQQKLYLYKVPVLFLYGLEDQIVSYRNGVYLFNNVLSKDKKIKIYNKTYHNLFHDIESEKILNNIIEWLDKRIS</sequence>
<organism evidence="2 3">
    <name type="scientific">Columbia Basin potato purple top phytoplasma</name>
    <dbReference type="NCBI Taxonomy" id="307134"/>
    <lineage>
        <taxon>Bacteria</taxon>
        <taxon>Bacillati</taxon>
        <taxon>Mycoplasmatota</taxon>
        <taxon>Mollicutes</taxon>
        <taxon>Acholeplasmatales</taxon>
        <taxon>Acholeplasmataceae</taxon>
        <taxon>Candidatus Phytoplasma</taxon>
        <taxon>16SrVI (Clover proliferation group)</taxon>
    </lineage>
</organism>
<keyword evidence="3" id="KW-1185">Reference proteome</keyword>
<dbReference type="InterPro" id="IPR000073">
    <property type="entry name" value="AB_hydrolase_1"/>
</dbReference>
<dbReference type="PANTHER" id="PTHR11614">
    <property type="entry name" value="PHOSPHOLIPASE-RELATED"/>
    <property type="match status" value="1"/>
</dbReference>
<dbReference type="Proteomes" id="UP001221763">
    <property type="component" value="Unassembled WGS sequence"/>
</dbReference>
<dbReference type="RefSeq" id="WP_273585345.1">
    <property type="nucleotide sequence ID" value="NZ_JANHJP010000006.1"/>
</dbReference>
<evidence type="ECO:0000313" key="3">
    <source>
        <dbReference type="Proteomes" id="UP001221763"/>
    </source>
</evidence>
<dbReference type="SUPFAM" id="SSF53474">
    <property type="entry name" value="alpha/beta-Hydrolases"/>
    <property type="match status" value="1"/>
</dbReference>
<name>A0ABT5L956_9MOLU</name>
<dbReference type="Pfam" id="PF12146">
    <property type="entry name" value="Hydrolase_4"/>
    <property type="match status" value="1"/>
</dbReference>
<reference evidence="2 3" key="1">
    <citation type="journal article" date="2023" name="Plant">
        <title>Draft Genome Sequence Resource of CBPPT1, a 'Candidatus Phytoplasma trifolii'-Related Strain Associated with Potato Purple Top Disease in the Columbia Basin, U.S.A.</title>
        <authorList>
            <person name="Wei W."/>
            <person name="Shao J."/>
            <person name="Bottner-Parker K.D."/>
            <person name="Zhao Y."/>
        </authorList>
    </citation>
    <scope>NUCLEOTIDE SEQUENCE [LARGE SCALE GENOMIC DNA]</scope>
    <source>
        <strain evidence="2 3">CBPPT1</strain>
    </source>
</reference>
<dbReference type="EMBL" id="JANHJP010000006">
    <property type="protein sequence ID" value="MDC9032137.1"/>
    <property type="molecule type" value="Genomic_DNA"/>
</dbReference>
<protein>
    <submittedName>
        <fullName evidence="2">Alpha/beta fold hydrolase</fullName>
    </submittedName>
</protein>
<dbReference type="InterPro" id="IPR022742">
    <property type="entry name" value="Hydrolase_4"/>
</dbReference>
<gene>
    <name evidence="2" type="ORF">M8044_000359</name>
</gene>
<dbReference type="PRINTS" id="PR00111">
    <property type="entry name" value="ABHYDROLASE"/>
</dbReference>
<feature type="domain" description="Serine aminopeptidase S33" evidence="1">
    <location>
        <begin position="17"/>
        <end position="244"/>
    </location>
</feature>
<accession>A0ABT5L956</accession>
<evidence type="ECO:0000259" key="1">
    <source>
        <dbReference type="Pfam" id="PF12146"/>
    </source>
</evidence>
<dbReference type="GO" id="GO:0016787">
    <property type="term" value="F:hydrolase activity"/>
    <property type="evidence" value="ECO:0007669"/>
    <property type="project" value="UniProtKB-KW"/>
</dbReference>
<comment type="caution">
    <text evidence="2">The sequence shown here is derived from an EMBL/GenBank/DDBJ whole genome shotgun (WGS) entry which is preliminary data.</text>
</comment>
<proteinExistence type="predicted"/>
<evidence type="ECO:0000313" key="2">
    <source>
        <dbReference type="EMBL" id="MDC9032137.1"/>
    </source>
</evidence>
<keyword evidence="2" id="KW-0378">Hydrolase</keyword>
<dbReference type="InterPro" id="IPR029058">
    <property type="entry name" value="AB_hydrolase_fold"/>
</dbReference>
<dbReference type="InterPro" id="IPR051044">
    <property type="entry name" value="MAG_DAG_Lipase"/>
</dbReference>